<sequence length="138" mass="15831">MGELTFAGAYGYLVQTSLVPWSYPKHITILWMAALDRLPTWSRLIRICGEMFVFVRINHVSTWDRELIWASQFLKAAAISVSPVGFNAVPGFLTDNSGFELERCDPSYHRYFLLHRRSTEFLRDGRDTASRAATENPE</sequence>
<comment type="caution">
    <text evidence="1">The sequence shown here is derived from an EMBL/GenBank/DDBJ whole genome shotgun (WGS) entry which is preliminary data.</text>
</comment>
<name>A0A6A3AZ68_HIBSY</name>
<dbReference type="EMBL" id="VEPZ02000937">
    <property type="protein sequence ID" value="KAE8708777.1"/>
    <property type="molecule type" value="Genomic_DNA"/>
</dbReference>
<dbReference type="Proteomes" id="UP000436088">
    <property type="component" value="Unassembled WGS sequence"/>
</dbReference>
<proteinExistence type="predicted"/>
<reference evidence="1" key="1">
    <citation type="submission" date="2019-09" db="EMBL/GenBank/DDBJ databases">
        <title>Draft genome information of white flower Hibiscus syriacus.</title>
        <authorList>
            <person name="Kim Y.-M."/>
        </authorList>
    </citation>
    <scope>NUCLEOTIDE SEQUENCE [LARGE SCALE GENOMIC DNA]</scope>
    <source>
        <strain evidence="1">YM2019G1</strain>
    </source>
</reference>
<gene>
    <name evidence="1" type="ORF">F3Y22_tig00110332pilonHSYRG00193</name>
</gene>
<protein>
    <submittedName>
        <fullName evidence="1">Uncharacterized protein</fullName>
    </submittedName>
</protein>
<evidence type="ECO:0000313" key="1">
    <source>
        <dbReference type="EMBL" id="KAE8708777.1"/>
    </source>
</evidence>
<organism evidence="1 2">
    <name type="scientific">Hibiscus syriacus</name>
    <name type="common">Rose of Sharon</name>
    <dbReference type="NCBI Taxonomy" id="106335"/>
    <lineage>
        <taxon>Eukaryota</taxon>
        <taxon>Viridiplantae</taxon>
        <taxon>Streptophyta</taxon>
        <taxon>Embryophyta</taxon>
        <taxon>Tracheophyta</taxon>
        <taxon>Spermatophyta</taxon>
        <taxon>Magnoliopsida</taxon>
        <taxon>eudicotyledons</taxon>
        <taxon>Gunneridae</taxon>
        <taxon>Pentapetalae</taxon>
        <taxon>rosids</taxon>
        <taxon>malvids</taxon>
        <taxon>Malvales</taxon>
        <taxon>Malvaceae</taxon>
        <taxon>Malvoideae</taxon>
        <taxon>Hibiscus</taxon>
    </lineage>
</organism>
<accession>A0A6A3AZ68</accession>
<dbReference type="AlphaFoldDB" id="A0A6A3AZ68"/>
<keyword evidence="2" id="KW-1185">Reference proteome</keyword>
<evidence type="ECO:0000313" key="2">
    <source>
        <dbReference type="Proteomes" id="UP000436088"/>
    </source>
</evidence>